<evidence type="ECO:0000256" key="2">
    <source>
        <dbReference type="ARBA" id="ARBA00010100"/>
    </source>
</evidence>
<comment type="function">
    <text evidence="8">Uptake of L-lactate across the membrane. Can also transport D-lactate and glycolate.</text>
</comment>
<protein>
    <recommendedName>
        <fullName evidence="8">L-lactate permease</fullName>
    </recommendedName>
</protein>
<keyword evidence="7 8" id="KW-0472">Membrane</keyword>
<reference evidence="9 10" key="1">
    <citation type="journal article" date="2015" name="Genome Announc.">
        <title>Expanding the biotechnology potential of lactobacilli through comparative genomics of 213 strains and associated genera.</title>
        <authorList>
            <person name="Sun Z."/>
            <person name="Harris H.M."/>
            <person name="McCann A."/>
            <person name="Guo C."/>
            <person name="Argimon S."/>
            <person name="Zhang W."/>
            <person name="Yang X."/>
            <person name="Jeffery I.B."/>
            <person name="Cooney J.C."/>
            <person name="Kagawa T.F."/>
            <person name="Liu W."/>
            <person name="Song Y."/>
            <person name="Salvetti E."/>
            <person name="Wrobel A."/>
            <person name="Rasinkangas P."/>
            <person name="Parkhill J."/>
            <person name="Rea M.C."/>
            <person name="O'Sullivan O."/>
            <person name="Ritari J."/>
            <person name="Douillard F.P."/>
            <person name="Paul Ross R."/>
            <person name="Yang R."/>
            <person name="Briner A.E."/>
            <person name="Felis G.E."/>
            <person name="de Vos W.M."/>
            <person name="Barrangou R."/>
            <person name="Klaenhammer T.R."/>
            <person name="Caufield P.W."/>
            <person name="Cui Y."/>
            <person name="Zhang H."/>
            <person name="O'Toole P.W."/>
        </authorList>
    </citation>
    <scope>NUCLEOTIDE SEQUENCE [LARGE SCALE GENOMIC DNA]</scope>
    <source>
        <strain evidence="9 10">DSM 10532</strain>
    </source>
</reference>
<feature type="transmembrane region" description="Helical" evidence="8">
    <location>
        <begin position="96"/>
        <end position="122"/>
    </location>
</feature>
<evidence type="ECO:0000256" key="7">
    <source>
        <dbReference type="ARBA" id="ARBA00023136"/>
    </source>
</evidence>
<dbReference type="STRING" id="1423748.FC37_GL000888"/>
<accession>A0A0R1P3B8</accession>
<evidence type="ECO:0000256" key="6">
    <source>
        <dbReference type="ARBA" id="ARBA00022989"/>
    </source>
</evidence>
<dbReference type="PATRIC" id="fig|1423748.3.peg.933"/>
<dbReference type="Pfam" id="PF02652">
    <property type="entry name" value="Lactate_perm"/>
    <property type="match status" value="1"/>
</dbReference>
<gene>
    <name evidence="9" type="ORF">FC37_GL000888</name>
</gene>
<evidence type="ECO:0000256" key="5">
    <source>
        <dbReference type="ARBA" id="ARBA00022692"/>
    </source>
</evidence>
<comment type="caution">
    <text evidence="8">Lacks conserved residue(s) required for the propagation of feature annotation.</text>
</comment>
<dbReference type="PANTHER" id="PTHR30003:SF0">
    <property type="entry name" value="GLYCOLATE PERMEASE GLCA-RELATED"/>
    <property type="match status" value="1"/>
</dbReference>
<feature type="transmembrane region" description="Helical" evidence="8">
    <location>
        <begin position="20"/>
        <end position="40"/>
    </location>
</feature>
<dbReference type="EMBL" id="AZEL01000025">
    <property type="protein sequence ID" value="KRL23275.1"/>
    <property type="molecule type" value="Genomic_DNA"/>
</dbReference>
<evidence type="ECO:0000256" key="8">
    <source>
        <dbReference type="RuleBase" id="RU365092"/>
    </source>
</evidence>
<sequence>MIILRLLIIYSGKNAHPFVFNWLASPGTLIIVATFIGGCIQGESLKDMLKILWNVIKGLWKTIITICSIVALAKVMGYSGMTSSLAVTLVRIMGPVYPLIALLIGALGTFITGSDTFANVLFGNLQLSAAKTLGVSSN</sequence>
<evidence type="ECO:0000256" key="4">
    <source>
        <dbReference type="ARBA" id="ARBA00022475"/>
    </source>
</evidence>
<evidence type="ECO:0000256" key="3">
    <source>
        <dbReference type="ARBA" id="ARBA00022448"/>
    </source>
</evidence>
<keyword evidence="5 8" id="KW-0812">Transmembrane</keyword>
<organism evidence="9 10">
    <name type="scientific">Lactobacillus gallinarum DSM 10532 = JCM 2011</name>
    <dbReference type="NCBI Taxonomy" id="1423748"/>
    <lineage>
        <taxon>Bacteria</taxon>
        <taxon>Bacillati</taxon>
        <taxon>Bacillota</taxon>
        <taxon>Bacilli</taxon>
        <taxon>Lactobacillales</taxon>
        <taxon>Lactobacillaceae</taxon>
        <taxon>Lactobacillus</taxon>
    </lineage>
</organism>
<name>A0A0R1P3B8_9LACO</name>
<comment type="subcellular location">
    <subcellularLocation>
        <location evidence="1 8">Cell membrane</location>
        <topology evidence="1 8">Multi-pass membrane protein</topology>
    </subcellularLocation>
</comment>
<comment type="caution">
    <text evidence="9">The sequence shown here is derived from an EMBL/GenBank/DDBJ whole genome shotgun (WGS) entry which is preliminary data.</text>
</comment>
<dbReference type="GO" id="GO:0015129">
    <property type="term" value="F:lactate transmembrane transporter activity"/>
    <property type="evidence" value="ECO:0007669"/>
    <property type="project" value="UniProtKB-UniRule"/>
</dbReference>
<evidence type="ECO:0000313" key="10">
    <source>
        <dbReference type="Proteomes" id="UP000051311"/>
    </source>
</evidence>
<dbReference type="InterPro" id="IPR003804">
    <property type="entry name" value="Lactate_perm"/>
</dbReference>
<keyword evidence="6 8" id="KW-1133">Transmembrane helix</keyword>
<dbReference type="eggNOG" id="COG1620">
    <property type="taxonomic scope" value="Bacteria"/>
</dbReference>
<dbReference type="AlphaFoldDB" id="A0A0R1P3B8"/>
<dbReference type="PANTHER" id="PTHR30003">
    <property type="entry name" value="L-LACTATE PERMEASE"/>
    <property type="match status" value="1"/>
</dbReference>
<evidence type="ECO:0000313" key="9">
    <source>
        <dbReference type="EMBL" id="KRL23275.1"/>
    </source>
</evidence>
<comment type="similarity">
    <text evidence="2 8">Belongs to the lactate permease family.</text>
</comment>
<feature type="transmembrane region" description="Helical" evidence="8">
    <location>
        <begin position="52"/>
        <end position="76"/>
    </location>
</feature>
<evidence type="ECO:0000256" key="1">
    <source>
        <dbReference type="ARBA" id="ARBA00004651"/>
    </source>
</evidence>
<dbReference type="GO" id="GO:0005886">
    <property type="term" value="C:plasma membrane"/>
    <property type="evidence" value="ECO:0007669"/>
    <property type="project" value="UniProtKB-SubCell"/>
</dbReference>
<dbReference type="Proteomes" id="UP000051311">
    <property type="component" value="Unassembled WGS sequence"/>
</dbReference>
<keyword evidence="3 8" id="KW-0813">Transport</keyword>
<dbReference type="GO" id="GO:0015295">
    <property type="term" value="F:solute:proton symporter activity"/>
    <property type="evidence" value="ECO:0007669"/>
    <property type="project" value="TreeGrafter"/>
</dbReference>
<proteinExistence type="inferred from homology"/>
<keyword evidence="4 8" id="KW-1003">Cell membrane</keyword>